<dbReference type="STRING" id="1803587.GCA_001593825_01505"/>
<dbReference type="Proteomes" id="UP000092382">
    <property type="component" value="Unassembled WGS sequence"/>
</dbReference>
<reference evidence="1 2" key="1">
    <citation type="submission" date="2015-09" db="EMBL/GenBank/DDBJ databases">
        <title>Whole genome shotgun sequence assembly of Aphanizomenon flos-aquae UKL13.</title>
        <authorList>
            <person name="Driscoll C."/>
        </authorList>
    </citation>
    <scope>NUCLEOTIDE SEQUENCE [LARGE SCALE GENOMIC DNA]</scope>
    <source>
        <strain evidence="1">MDT13</strain>
    </source>
</reference>
<dbReference type="PATRIC" id="fig|1710894.3.peg.3932"/>
<gene>
    <name evidence="1" type="ORF">AN481_01490</name>
</gene>
<sequence>MLKVAVLPILTVFTLVSVPKTAIADYLTSEGYGGEYRYELWSSDNGKEYHLKIWDKNQDTKKDNVMSVVRFESSRKALNYFDCYYADKSLPECPKSR</sequence>
<accession>A0A1B7W1R8</accession>
<evidence type="ECO:0000313" key="2">
    <source>
        <dbReference type="Proteomes" id="UP000092382"/>
    </source>
</evidence>
<evidence type="ECO:0000313" key="1">
    <source>
        <dbReference type="EMBL" id="OBQ27220.1"/>
    </source>
</evidence>
<name>A0A1B7W1R8_APHFL</name>
<organism evidence="1 2">
    <name type="scientific">Aphanizomenon flos-aquae LD13</name>
    <dbReference type="NCBI Taxonomy" id="1710894"/>
    <lineage>
        <taxon>Bacteria</taxon>
        <taxon>Bacillati</taxon>
        <taxon>Cyanobacteriota</taxon>
        <taxon>Cyanophyceae</taxon>
        <taxon>Nostocales</taxon>
        <taxon>Aphanizomenonaceae</taxon>
        <taxon>Aphanizomenon</taxon>
    </lineage>
</organism>
<protein>
    <submittedName>
        <fullName evidence="1">Uncharacterized protein</fullName>
    </submittedName>
</protein>
<dbReference type="EMBL" id="LJOY01000003">
    <property type="protein sequence ID" value="OBQ27220.1"/>
    <property type="molecule type" value="Genomic_DNA"/>
</dbReference>
<proteinExistence type="predicted"/>
<dbReference type="AlphaFoldDB" id="A0A1B7W1R8"/>
<comment type="caution">
    <text evidence="1">The sequence shown here is derived from an EMBL/GenBank/DDBJ whole genome shotgun (WGS) entry which is preliminary data.</text>
</comment>